<dbReference type="EMBL" id="JACOOL010000009">
    <property type="protein sequence ID" value="MBC5637692.1"/>
    <property type="molecule type" value="Genomic_DNA"/>
</dbReference>
<proteinExistence type="predicted"/>
<keyword evidence="3" id="KW-1185">Reference proteome</keyword>
<feature type="transmembrane region" description="Helical" evidence="1">
    <location>
        <begin position="192"/>
        <end position="214"/>
    </location>
</feature>
<feature type="transmembrane region" description="Helical" evidence="1">
    <location>
        <begin position="114"/>
        <end position="134"/>
    </location>
</feature>
<dbReference type="InterPro" id="IPR025699">
    <property type="entry name" value="ABC2_memb-like"/>
</dbReference>
<dbReference type="RefSeq" id="WP_186870398.1">
    <property type="nucleotide sequence ID" value="NZ_JACOOL010000009.1"/>
</dbReference>
<gene>
    <name evidence="2" type="ORF">H8S33_12825</name>
</gene>
<evidence type="ECO:0000313" key="3">
    <source>
        <dbReference type="Proteomes" id="UP000637359"/>
    </source>
</evidence>
<keyword evidence="1" id="KW-0812">Transmembrane</keyword>
<reference evidence="2" key="1">
    <citation type="submission" date="2020-08" db="EMBL/GenBank/DDBJ databases">
        <title>Genome public.</title>
        <authorList>
            <person name="Liu C."/>
            <person name="Sun Q."/>
        </authorList>
    </citation>
    <scope>NUCLEOTIDE SEQUENCE</scope>
    <source>
        <strain evidence="2">BX22</strain>
    </source>
</reference>
<feature type="transmembrane region" description="Helical" evidence="1">
    <location>
        <begin position="73"/>
        <end position="94"/>
    </location>
</feature>
<dbReference type="AlphaFoldDB" id="A0A923L706"/>
<feature type="transmembrane region" description="Helical" evidence="1">
    <location>
        <begin position="146"/>
        <end position="172"/>
    </location>
</feature>
<dbReference type="Pfam" id="PF13346">
    <property type="entry name" value="ABC2_membrane_5"/>
    <property type="match status" value="1"/>
</dbReference>
<dbReference type="Proteomes" id="UP000637359">
    <property type="component" value="Unassembled WGS sequence"/>
</dbReference>
<feature type="transmembrane region" description="Helical" evidence="1">
    <location>
        <begin position="34"/>
        <end position="52"/>
    </location>
</feature>
<evidence type="ECO:0000256" key="1">
    <source>
        <dbReference type="SAM" id="Phobius"/>
    </source>
</evidence>
<keyword evidence="1" id="KW-1133">Transmembrane helix</keyword>
<comment type="caution">
    <text evidence="2">The sequence shown here is derived from an EMBL/GenBank/DDBJ whole genome shotgun (WGS) entry which is preliminary data.</text>
</comment>
<protein>
    <submittedName>
        <fullName evidence="2">ABC-2 transporter permease</fullName>
    </submittedName>
</protein>
<organism evidence="2 3">
    <name type="scientific">Ornithinibacillus hominis</name>
    <dbReference type="NCBI Taxonomy" id="2763055"/>
    <lineage>
        <taxon>Bacteria</taxon>
        <taxon>Bacillati</taxon>
        <taxon>Bacillota</taxon>
        <taxon>Bacilli</taxon>
        <taxon>Bacillales</taxon>
        <taxon>Bacillaceae</taxon>
        <taxon>Ornithinibacillus</taxon>
    </lineage>
</organism>
<sequence length="220" mass="24864">MKSLLIRDLILSKGLITYTLILIPLGYILSLPPFMISLAFILQVIILSIFFLDHRAGINSFVTSLPLKRKTIMISRYISFAIVWIFTVLYQFAVGQLLENLIPYAIYTFGWKEIVVLLSLGLLIIAIYIPLFVVTRSFVIPSTLILVCFFITFLISIDALVTVSGMTTSLIFNDLDQWIIPLIEEKIVVYPYLVLPILGLIFYGLSIAITTKAFQTKSSI</sequence>
<keyword evidence="1" id="KW-0472">Membrane</keyword>
<feature type="transmembrane region" description="Helical" evidence="1">
    <location>
        <begin position="9"/>
        <end position="28"/>
    </location>
</feature>
<accession>A0A923L706</accession>
<evidence type="ECO:0000313" key="2">
    <source>
        <dbReference type="EMBL" id="MBC5637692.1"/>
    </source>
</evidence>
<name>A0A923L706_9BACI</name>